<accession>A0A4R3VZ23</accession>
<evidence type="ECO:0000313" key="2">
    <source>
        <dbReference type="Proteomes" id="UP000295197"/>
    </source>
</evidence>
<sequence>MFTIVCFVFSFTVVNAQASLVKENIKEFFKLIYTSDIEETELVERFFYDSSDSSKNFWSSFIAGYRVDSKENEVVNFKRFKEDVLSDNIEIIVFDEFNERDKSKFKNWDGIPRKGICKVMGKKGFHQLILMRENKISSLIILDKTGDLTF</sequence>
<reference evidence="1 2" key="1">
    <citation type="submission" date="2019-03" db="EMBL/GenBank/DDBJ databases">
        <title>Genomic Encyclopedia of Type Strains, Phase IV (KMG-IV): sequencing the most valuable type-strain genomes for metagenomic binning, comparative biology and taxonomic classification.</title>
        <authorList>
            <person name="Goeker M."/>
        </authorList>
    </citation>
    <scope>NUCLEOTIDE SEQUENCE [LARGE SCALE GENOMIC DNA]</scope>
    <source>
        <strain evidence="1 2">DSM 22362</strain>
    </source>
</reference>
<comment type="caution">
    <text evidence="1">The sequence shown here is derived from an EMBL/GenBank/DDBJ whole genome shotgun (WGS) entry which is preliminary data.</text>
</comment>
<dbReference type="AlphaFoldDB" id="A0A4R3VZ23"/>
<keyword evidence="2" id="KW-1185">Reference proteome</keyword>
<dbReference type="Proteomes" id="UP000295197">
    <property type="component" value="Unassembled WGS sequence"/>
</dbReference>
<evidence type="ECO:0000313" key="1">
    <source>
        <dbReference type="EMBL" id="TCV12256.1"/>
    </source>
</evidence>
<dbReference type="EMBL" id="SMBZ01000024">
    <property type="protein sequence ID" value="TCV12256.1"/>
    <property type="molecule type" value="Genomic_DNA"/>
</dbReference>
<gene>
    <name evidence="1" type="ORF">EDC17_102423</name>
</gene>
<proteinExistence type="predicted"/>
<organism evidence="1 2">
    <name type="scientific">Sphingobacterium alimentarium</name>
    <dbReference type="NCBI Taxonomy" id="797292"/>
    <lineage>
        <taxon>Bacteria</taxon>
        <taxon>Pseudomonadati</taxon>
        <taxon>Bacteroidota</taxon>
        <taxon>Sphingobacteriia</taxon>
        <taxon>Sphingobacteriales</taxon>
        <taxon>Sphingobacteriaceae</taxon>
        <taxon>Sphingobacterium</taxon>
    </lineage>
</organism>
<protein>
    <submittedName>
        <fullName evidence="1">Uncharacterized protein</fullName>
    </submittedName>
</protein>
<name>A0A4R3VZ23_9SPHI</name>